<dbReference type="SUPFAM" id="SSF52821">
    <property type="entry name" value="Rhodanese/Cell cycle control phosphatase"/>
    <property type="match status" value="1"/>
</dbReference>
<dbReference type="Gene3D" id="3.40.250.10">
    <property type="entry name" value="Rhodanese-like domain"/>
    <property type="match status" value="1"/>
</dbReference>
<evidence type="ECO:0000313" key="2">
    <source>
        <dbReference type="EMBL" id="KZV42493.1"/>
    </source>
</evidence>
<evidence type="ECO:0000313" key="3">
    <source>
        <dbReference type="Proteomes" id="UP000250235"/>
    </source>
</evidence>
<dbReference type="PROSITE" id="PS50206">
    <property type="entry name" value="RHODANESE_3"/>
    <property type="match status" value="1"/>
</dbReference>
<protein>
    <submittedName>
        <fullName evidence="2">Rhodanese-like domain-containing protein 7-like</fullName>
    </submittedName>
</protein>
<sequence>MVKRLATSPHDPIGITDSACKNQSVVVSVQYGPFNTYIPIRSTTIVGKPTDLVGRSTFTLVVEWIRLEGTNSVKPMVTLLRVSLQPHPLLFHRTTTSVAAALRMIPSPTSTRSSKPNFSIPIAKSTSEITSISANFPITEDSTNSLYSSQRLIHSECFSSAPRANSTIVSESECVGENVLCPLVVVSFYKFGDFPDHADLRKPLKDLCQRLRVSGGIILAPEGINGSICGTRNCVDEILTFIQTDDRLKGLQCIESPVSADEEAIHHGHLSSSPLAAGEDTPFRWDHVRVKLKKEIVTLGMPSVSPNERVGLYVSPKEWNNLISDPDTVVIDVRNDYETRIGKFKQAVDPCTTAFREFPQWVEERFKSNEPKNRDDPMDERIDEMEKKMPRIAMYCTGGIRCEKASSFLLGKGFKEVYHLQGGILKYLEEVPKAESLWEGECFVFDKRVSVAHGLTQGTYKLCYGCKQPVNDADMETPEWEYGVTCRYCYFSKSEEEQERARARQNQFERWGIIGGLDKGRKRVPICVTEERPAG</sequence>
<organism evidence="2 3">
    <name type="scientific">Dorcoceras hygrometricum</name>
    <dbReference type="NCBI Taxonomy" id="472368"/>
    <lineage>
        <taxon>Eukaryota</taxon>
        <taxon>Viridiplantae</taxon>
        <taxon>Streptophyta</taxon>
        <taxon>Embryophyta</taxon>
        <taxon>Tracheophyta</taxon>
        <taxon>Spermatophyta</taxon>
        <taxon>Magnoliopsida</taxon>
        <taxon>eudicotyledons</taxon>
        <taxon>Gunneridae</taxon>
        <taxon>Pentapetalae</taxon>
        <taxon>asterids</taxon>
        <taxon>lamiids</taxon>
        <taxon>Lamiales</taxon>
        <taxon>Gesneriaceae</taxon>
        <taxon>Didymocarpoideae</taxon>
        <taxon>Trichosporeae</taxon>
        <taxon>Loxocarpinae</taxon>
        <taxon>Dorcoceras</taxon>
    </lineage>
</organism>
<name>A0A2Z7CDF0_9LAMI</name>
<dbReference type="InterPro" id="IPR001763">
    <property type="entry name" value="Rhodanese-like_dom"/>
</dbReference>
<dbReference type="PANTHER" id="PTHR43268:SF3">
    <property type="entry name" value="RHODANESE-LIKE DOMAIN-CONTAINING PROTEIN 7-RELATED"/>
    <property type="match status" value="1"/>
</dbReference>
<dbReference type="HAMAP" id="MF_00469">
    <property type="entry name" value="TrhO"/>
    <property type="match status" value="1"/>
</dbReference>
<evidence type="ECO:0000259" key="1">
    <source>
        <dbReference type="PROSITE" id="PS50206"/>
    </source>
</evidence>
<dbReference type="Pfam" id="PF17773">
    <property type="entry name" value="UPF0176_N"/>
    <property type="match status" value="1"/>
</dbReference>
<keyword evidence="3" id="KW-1185">Reference proteome</keyword>
<dbReference type="SMART" id="SM00450">
    <property type="entry name" value="RHOD"/>
    <property type="match status" value="1"/>
</dbReference>
<dbReference type="InterPro" id="IPR036873">
    <property type="entry name" value="Rhodanese-like_dom_sf"/>
</dbReference>
<gene>
    <name evidence="2" type="ORF">F511_38567</name>
</gene>
<dbReference type="Proteomes" id="UP000250235">
    <property type="component" value="Unassembled WGS sequence"/>
</dbReference>
<accession>A0A2Z7CDF0</accession>
<dbReference type="AlphaFoldDB" id="A0A2Z7CDF0"/>
<dbReference type="PANTHER" id="PTHR43268">
    <property type="entry name" value="THIOSULFATE SULFURTRANSFERASE/RHODANESE-LIKE DOMAIN-CONTAINING PROTEIN 2"/>
    <property type="match status" value="1"/>
</dbReference>
<dbReference type="OrthoDB" id="25002at2759"/>
<dbReference type="Gene3D" id="3.30.70.100">
    <property type="match status" value="1"/>
</dbReference>
<dbReference type="InterPro" id="IPR040503">
    <property type="entry name" value="TRHO_N"/>
</dbReference>
<dbReference type="NCBIfam" id="NF001136">
    <property type="entry name" value="PRK00142.1-4"/>
    <property type="match status" value="1"/>
</dbReference>
<feature type="domain" description="Rhodanese" evidence="1">
    <location>
        <begin position="324"/>
        <end position="436"/>
    </location>
</feature>
<reference evidence="2 3" key="1">
    <citation type="journal article" date="2015" name="Proc. Natl. Acad. Sci. U.S.A.">
        <title>The resurrection genome of Boea hygrometrica: A blueprint for survival of dehydration.</title>
        <authorList>
            <person name="Xiao L."/>
            <person name="Yang G."/>
            <person name="Zhang L."/>
            <person name="Yang X."/>
            <person name="Zhao S."/>
            <person name="Ji Z."/>
            <person name="Zhou Q."/>
            <person name="Hu M."/>
            <person name="Wang Y."/>
            <person name="Chen M."/>
            <person name="Xu Y."/>
            <person name="Jin H."/>
            <person name="Xiao X."/>
            <person name="Hu G."/>
            <person name="Bao F."/>
            <person name="Hu Y."/>
            <person name="Wan P."/>
            <person name="Li L."/>
            <person name="Deng X."/>
            <person name="Kuang T."/>
            <person name="Xiang C."/>
            <person name="Zhu J.K."/>
            <person name="Oliver M.J."/>
            <person name="He Y."/>
        </authorList>
    </citation>
    <scope>NUCLEOTIDE SEQUENCE [LARGE SCALE GENOMIC DNA]</scope>
    <source>
        <strain evidence="3">cv. XS01</strain>
    </source>
</reference>
<dbReference type="InterPro" id="IPR020936">
    <property type="entry name" value="TrhO"/>
</dbReference>
<proteinExistence type="inferred from homology"/>
<dbReference type="CDD" id="cd01518">
    <property type="entry name" value="RHOD_YceA"/>
    <property type="match status" value="1"/>
</dbReference>
<dbReference type="EMBL" id="KQ999024">
    <property type="protein sequence ID" value="KZV42493.1"/>
    <property type="molecule type" value="Genomic_DNA"/>
</dbReference>
<dbReference type="Pfam" id="PF00581">
    <property type="entry name" value="Rhodanese"/>
    <property type="match status" value="1"/>
</dbReference>